<sequence length="149" mass="16754">MISAFLNPEMLSLLTGSFTGFIFKSIAEKRKNDHEKFMQAMQAQEASDDSANQAAQRVSDAGGKLVRRCIVICILFATIVAPFIIAFNDGITTVVEHTETVYGWWDILKMFPEEKTLFTEVDGFLFTPENRNILVTIVGFYFGQAVKSR</sequence>
<feature type="transmembrane region" description="Helical" evidence="1">
    <location>
        <begin position="65"/>
        <end position="87"/>
    </location>
</feature>
<dbReference type="EMBL" id="KY052801">
    <property type="protein sequence ID" value="ASE99878.1"/>
    <property type="molecule type" value="Genomic_DNA"/>
</dbReference>
<protein>
    <submittedName>
        <fullName evidence="2">Uncharacterized protein</fullName>
    </submittedName>
</protein>
<accession>A0A218MKR3</accession>
<proteinExistence type="predicted"/>
<evidence type="ECO:0000313" key="2">
    <source>
        <dbReference type="EMBL" id="ASE99878.1"/>
    </source>
</evidence>
<keyword evidence="1" id="KW-0812">Transmembrane</keyword>
<reference evidence="2" key="2">
    <citation type="journal article" date="2017" name="Nat. Commun.">
        <title>Single-virus genomics reveals hidden cosmopolitan and abundant viruses.</title>
        <authorList>
            <person name="Martinez-Hernandez F."/>
            <person name="Fornas O."/>
            <person name="Lluesma Gomez M."/>
            <person name="Bolduc B."/>
            <person name="de la Cruz Pena M.J."/>
            <person name="Martinez J.M."/>
            <person name="Anton J."/>
            <person name="Gasol J.M."/>
            <person name="Rosselli R."/>
            <person name="Rodriguez-Valera F."/>
            <person name="Sullivan M.B."/>
            <person name="Acinas S.G."/>
            <person name="Martinez-Garcia M."/>
        </authorList>
    </citation>
    <scope>NUCLEOTIDE SEQUENCE</scope>
</reference>
<reference evidence="2" key="1">
    <citation type="submission" date="2016-10" db="EMBL/GenBank/DDBJ databases">
        <authorList>
            <person name="Varghese N."/>
        </authorList>
    </citation>
    <scope>NUCLEOTIDE SEQUENCE</scope>
</reference>
<keyword evidence="1" id="KW-0472">Membrane</keyword>
<evidence type="ECO:0000256" key="1">
    <source>
        <dbReference type="SAM" id="Phobius"/>
    </source>
</evidence>
<organism evidence="2">
    <name type="scientific">uncultured virus</name>
    <dbReference type="NCBI Taxonomy" id="340016"/>
    <lineage>
        <taxon>Viruses</taxon>
        <taxon>environmental samples</taxon>
    </lineage>
</organism>
<keyword evidence="1" id="KW-1133">Transmembrane helix</keyword>
<name>A0A218MKR3_9VIRU</name>